<proteinExistence type="predicted"/>
<dbReference type="SUPFAM" id="SSF160350">
    <property type="entry name" value="Rnp2-like"/>
    <property type="match status" value="1"/>
</dbReference>
<sequence length="104" mass="11373">MTVKDKVGRRRYVAIEIQPSPQGSEDAVRLLGVILGGQLFRESRMKLISAEGSIAIVRCSHVLLPRVISEVNAYAGRVKCRTLLTSGTLRSLRQSLHMLDGKGG</sequence>
<dbReference type="Proteomes" id="UP000716004">
    <property type="component" value="Unassembled WGS sequence"/>
</dbReference>
<dbReference type="AlphaFoldDB" id="A0A8J7YI82"/>
<reference evidence="2" key="1">
    <citation type="submission" date="2021-04" db="EMBL/GenBank/DDBJ databases">
        <title>Genomic insights into ecological role and evolution of a novel Thermoplasmata order Candidatus Sysuiplasmatales.</title>
        <authorList>
            <person name="Yuan Y."/>
        </authorList>
    </citation>
    <scope>NUCLEOTIDE SEQUENCE</scope>
    <source>
        <strain evidence="3">TUT19-bin139</strain>
        <strain evidence="2">YP2-bin.285</strain>
    </source>
</reference>
<dbReference type="InterPro" id="IPR038085">
    <property type="entry name" value="Rnp2-like_sf"/>
</dbReference>
<evidence type="ECO:0000256" key="1">
    <source>
        <dbReference type="ARBA" id="ARBA00022694"/>
    </source>
</evidence>
<evidence type="ECO:0000313" key="2">
    <source>
        <dbReference type="EMBL" id="MBX8631237.1"/>
    </source>
</evidence>
<keyword evidence="1" id="KW-0819">tRNA processing</keyword>
<gene>
    <name evidence="2" type="ORF">J9259_01750</name>
    <name evidence="3" type="ORF">KIY12_03380</name>
</gene>
<organism evidence="2 4">
    <name type="scientific">Candidatus Sysuiplasma superficiale</name>
    <dbReference type="NCBI Taxonomy" id="2823368"/>
    <lineage>
        <taxon>Archaea</taxon>
        <taxon>Methanobacteriati</taxon>
        <taxon>Thermoplasmatota</taxon>
        <taxon>Thermoplasmata</taxon>
        <taxon>Candidatus Sysuiplasmatales</taxon>
        <taxon>Candidatus Sysuiplasmataceae</taxon>
        <taxon>Candidatus Sysuiplasma</taxon>
    </lineage>
</organism>
<protein>
    <submittedName>
        <fullName evidence="2">Uncharacterized protein</fullName>
    </submittedName>
</protein>
<evidence type="ECO:0000313" key="4">
    <source>
        <dbReference type="Proteomes" id="UP000716004"/>
    </source>
</evidence>
<name>A0A8J7YI82_9ARCH</name>
<dbReference type="Proteomes" id="UP000750197">
    <property type="component" value="Unassembled WGS sequence"/>
</dbReference>
<dbReference type="GO" id="GO:1990904">
    <property type="term" value="C:ribonucleoprotein complex"/>
    <property type="evidence" value="ECO:0007669"/>
    <property type="project" value="UniProtKB-ARBA"/>
</dbReference>
<accession>A0A8J7YI82</accession>
<evidence type="ECO:0000313" key="3">
    <source>
        <dbReference type="EMBL" id="MBX8643748.1"/>
    </source>
</evidence>
<dbReference type="EMBL" id="JAGVSJ010000002">
    <property type="protein sequence ID" value="MBX8631237.1"/>
    <property type="molecule type" value="Genomic_DNA"/>
</dbReference>
<dbReference type="GO" id="GO:0008033">
    <property type="term" value="P:tRNA processing"/>
    <property type="evidence" value="ECO:0007669"/>
    <property type="project" value="UniProtKB-KW"/>
</dbReference>
<dbReference type="GO" id="GO:1902555">
    <property type="term" value="C:endoribonuclease complex"/>
    <property type="evidence" value="ECO:0007669"/>
    <property type="project" value="UniProtKB-ARBA"/>
</dbReference>
<comment type="caution">
    <text evidence="2">The sequence shown here is derived from an EMBL/GenBank/DDBJ whole genome shotgun (WGS) entry which is preliminary data.</text>
</comment>
<dbReference type="EMBL" id="JAHEAC010000019">
    <property type="protein sequence ID" value="MBX8643748.1"/>
    <property type="molecule type" value="Genomic_DNA"/>
</dbReference>